<comment type="similarity">
    <text evidence="1 3">Belongs to the short-chain dehydrogenases/reductases (SDR) family.</text>
</comment>
<keyword evidence="2" id="KW-0560">Oxidoreductase</keyword>
<reference evidence="6 7" key="2">
    <citation type="journal article" date="2011" name="PLoS ONE">
        <title>The Cyst-Dividing Bacterium Ramlibacter tataouinensis TTB310 Genome Reveals a Well-Stocked Toolbox for Adaptation to a Desert Environment.</title>
        <authorList>
            <person name="De Luca G."/>
            <person name="Barakat M."/>
            <person name="Ortet P."/>
            <person name="Fochesato S."/>
            <person name="Jourlin-Castelli C."/>
            <person name="Ansaldi M."/>
            <person name="Py B."/>
            <person name="Fichant G."/>
            <person name="Coutinho P.M."/>
            <person name="Voulhoux R."/>
            <person name="Bastien O."/>
            <person name="Marechal E."/>
            <person name="Henrissat B."/>
            <person name="Quentin Y."/>
            <person name="Noirot P."/>
            <person name="Filloux A."/>
            <person name="Mejean V."/>
            <person name="Dubow M.S."/>
            <person name="Barras F."/>
            <person name="Barbe V."/>
            <person name="Weissenbach J."/>
            <person name="Mihalcescu I."/>
            <person name="Vermeglio A."/>
            <person name="Achouak W."/>
            <person name="Heulin T."/>
        </authorList>
    </citation>
    <scope>NUCLEOTIDE SEQUENCE [LARGE SCALE GENOMIC DNA]</scope>
    <source>
        <strain evidence="7">ATCC BAA-407 / DSM 14655 / LMG 21543 / TTB310</strain>
    </source>
</reference>
<dbReference type="InterPro" id="IPR036291">
    <property type="entry name" value="NAD(P)-bd_dom_sf"/>
</dbReference>
<dbReference type="PRINTS" id="PR00080">
    <property type="entry name" value="SDRFAMILY"/>
</dbReference>
<evidence type="ECO:0000259" key="5">
    <source>
        <dbReference type="SMART" id="SM00822"/>
    </source>
</evidence>
<dbReference type="Pfam" id="PF00106">
    <property type="entry name" value="adh_short"/>
    <property type="match status" value="1"/>
</dbReference>
<dbReference type="RefSeq" id="WP_013902035.1">
    <property type="nucleotide sequence ID" value="NC_015677.1"/>
</dbReference>
<dbReference type="HOGENOM" id="CLU_010194_2_1_4"/>
<dbReference type="InterPro" id="IPR057326">
    <property type="entry name" value="KR_dom"/>
</dbReference>
<dbReference type="InterPro" id="IPR002347">
    <property type="entry name" value="SDR_fam"/>
</dbReference>
<sequence length="367" mass="39053">MSRAAGHTPAARVARIESLSIPLPQVFDMRPGTPLARLLPLLLACWLLALGGCATVGHVDRAEVAGKTYVVTGASSGIGRGVAEKLGSMGANVVLVARRTELLREVAAEVQARGGQALPVTADVSRADDMARVMRETLARFGPIHVWINNAAVGTIGRFVDVPLEDHARVVDVNLKGVIHGSHVALRQFRQQGFGSLVNMGSIESESPLAYHASYASTKAAILALGRALNEELRLAGLRKVAVSTVMPWAVDTPFFQHASNHSGREPAVILPDDPRKVADAVVWVSLHPREEFPVGWKANLAYAGHRVAPDLSERLSADVMHRYQMEKAPPAPATSGSLHRPVEVGRGVDGGHREPPGAVGARPTVP</sequence>
<dbReference type="GO" id="GO:0016020">
    <property type="term" value="C:membrane"/>
    <property type="evidence" value="ECO:0007669"/>
    <property type="project" value="TreeGrafter"/>
</dbReference>
<dbReference type="SMART" id="SM00822">
    <property type="entry name" value="PKS_KR"/>
    <property type="match status" value="1"/>
</dbReference>
<evidence type="ECO:0000256" key="1">
    <source>
        <dbReference type="ARBA" id="ARBA00006484"/>
    </source>
</evidence>
<organism evidence="6 7">
    <name type="scientific">Ramlibacter tataouinensis (strain ATCC BAA-407 / DSM 14655 / LMG 21543 / TTB310)</name>
    <dbReference type="NCBI Taxonomy" id="365046"/>
    <lineage>
        <taxon>Bacteria</taxon>
        <taxon>Pseudomonadati</taxon>
        <taxon>Pseudomonadota</taxon>
        <taxon>Betaproteobacteria</taxon>
        <taxon>Burkholderiales</taxon>
        <taxon>Comamonadaceae</taxon>
        <taxon>Ramlibacter</taxon>
    </lineage>
</organism>
<evidence type="ECO:0000256" key="4">
    <source>
        <dbReference type="SAM" id="MobiDB-lite"/>
    </source>
</evidence>
<dbReference type="PANTHER" id="PTHR44196:SF1">
    <property type="entry name" value="DEHYDROGENASE_REDUCTASE SDR FAMILY MEMBER 7B"/>
    <property type="match status" value="1"/>
</dbReference>
<gene>
    <name evidence="6" type="ordered locus">Rta_27020</name>
</gene>
<name>F5Y4F7_RAMTT</name>
<protein>
    <submittedName>
        <fullName evidence="6">Dehydrogenases with different specificities (Related to short-chain alcohol dehydrogenases)-like protein</fullName>
    </submittedName>
</protein>
<evidence type="ECO:0000256" key="2">
    <source>
        <dbReference type="ARBA" id="ARBA00023002"/>
    </source>
</evidence>
<proteinExistence type="inferred from homology"/>
<dbReference type="AlphaFoldDB" id="F5Y4F7"/>
<dbReference type="eggNOG" id="COG0300">
    <property type="taxonomic scope" value="Bacteria"/>
</dbReference>
<reference evidence="7" key="1">
    <citation type="submission" date="2006-01" db="EMBL/GenBank/DDBJ databases">
        <title>Genome of the cyst-dividing bacterium Ramlibacter tataouinensis.</title>
        <authorList>
            <person name="Barakat M."/>
            <person name="Ortet P."/>
            <person name="De Luca G."/>
            <person name="Jourlin-Castelli C."/>
            <person name="Ansaldi M."/>
            <person name="Py B."/>
            <person name="Fichant G."/>
            <person name="Coutinho P."/>
            <person name="Voulhoux R."/>
            <person name="Bastien O."/>
            <person name="Roy S."/>
            <person name="Marechal E."/>
            <person name="Henrissat B."/>
            <person name="Quentin Y."/>
            <person name="Noirot P."/>
            <person name="Filloux A."/>
            <person name="Mejean V."/>
            <person name="DuBow M."/>
            <person name="Barras F."/>
            <person name="Heulin T."/>
        </authorList>
    </citation>
    <scope>NUCLEOTIDE SEQUENCE [LARGE SCALE GENOMIC DNA]</scope>
    <source>
        <strain evidence="7">ATCC BAA-407 / DSM 14655 / LMG 21543 / TTB310</strain>
    </source>
</reference>
<dbReference type="GO" id="GO:0016491">
    <property type="term" value="F:oxidoreductase activity"/>
    <property type="evidence" value="ECO:0007669"/>
    <property type="project" value="UniProtKB-KW"/>
</dbReference>
<dbReference type="SUPFAM" id="SSF51735">
    <property type="entry name" value="NAD(P)-binding Rossmann-fold domains"/>
    <property type="match status" value="1"/>
</dbReference>
<accession>F5Y4F7</accession>
<evidence type="ECO:0000313" key="7">
    <source>
        <dbReference type="Proteomes" id="UP000008385"/>
    </source>
</evidence>
<evidence type="ECO:0000256" key="3">
    <source>
        <dbReference type="RuleBase" id="RU000363"/>
    </source>
</evidence>
<dbReference type="PATRIC" id="fig|365046.3.peg.2762"/>
<keyword evidence="7" id="KW-1185">Reference proteome</keyword>
<evidence type="ECO:0000313" key="6">
    <source>
        <dbReference type="EMBL" id="AEG93804.1"/>
    </source>
</evidence>
<feature type="domain" description="Ketoreductase" evidence="5">
    <location>
        <begin position="67"/>
        <end position="281"/>
    </location>
</feature>
<feature type="region of interest" description="Disordered" evidence="4">
    <location>
        <begin position="329"/>
        <end position="367"/>
    </location>
</feature>
<dbReference type="Gene3D" id="3.40.50.720">
    <property type="entry name" value="NAD(P)-binding Rossmann-like Domain"/>
    <property type="match status" value="1"/>
</dbReference>
<dbReference type="PRINTS" id="PR00081">
    <property type="entry name" value="GDHRDH"/>
</dbReference>
<dbReference type="STRING" id="365046.Rta_27020"/>
<dbReference type="Proteomes" id="UP000008385">
    <property type="component" value="Chromosome"/>
</dbReference>
<dbReference type="KEGG" id="rta:Rta_27020"/>
<dbReference type="EMBL" id="CP000245">
    <property type="protein sequence ID" value="AEG93804.1"/>
    <property type="molecule type" value="Genomic_DNA"/>
</dbReference>
<dbReference type="PANTHER" id="PTHR44196">
    <property type="entry name" value="DEHYDROGENASE/REDUCTASE SDR FAMILY MEMBER 7B"/>
    <property type="match status" value="1"/>
</dbReference>